<reference evidence="5 6" key="2">
    <citation type="journal article" date="2014" name="Int. J. Syst. Evol. Microbiol.">
        <title>Methanobacterium paludis sp. nov. and a novel strain of Methanobacterium lacus isolated from northern peatlands.</title>
        <authorList>
            <person name="Cadillo-Quiroz H."/>
            <person name="Brauer S.L."/>
            <person name="Goodson N."/>
            <person name="Yavitt J.B."/>
            <person name="Zinder S.H."/>
        </authorList>
    </citation>
    <scope>NUCLEOTIDE SEQUENCE [LARGE SCALE GENOMIC DNA]</scope>
    <source>
        <strain evidence="5 6">AL-21</strain>
    </source>
</reference>
<dbReference type="GO" id="GO:0016757">
    <property type="term" value="F:glycosyltransferase activity"/>
    <property type="evidence" value="ECO:0007669"/>
    <property type="project" value="UniProtKB-KW"/>
</dbReference>
<dbReference type="OrthoDB" id="46222at2157"/>
<dbReference type="Gene3D" id="3.90.550.10">
    <property type="entry name" value="Spore Coat Polysaccharide Biosynthesis Protein SpsA, Chain A"/>
    <property type="match status" value="1"/>
</dbReference>
<feature type="transmembrane region" description="Helical" evidence="3">
    <location>
        <begin position="6"/>
        <end position="32"/>
    </location>
</feature>
<dbReference type="RefSeq" id="WP_013644455.1">
    <property type="nucleotide sequence ID" value="NC_015216.1"/>
</dbReference>
<evidence type="ECO:0000259" key="4">
    <source>
        <dbReference type="Pfam" id="PF00535"/>
    </source>
</evidence>
<organism evidence="5 6">
    <name type="scientific">Methanobacterium lacus (strain AL-21)</name>
    <dbReference type="NCBI Taxonomy" id="877455"/>
    <lineage>
        <taxon>Archaea</taxon>
        <taxon>Methanobacteriati</taxon>
        <taxon>Methanobacteriota</taxon>
        <taxon>Methanomada group</taxon>
        <taxon>Methanobacteria</taxon>
        <taxon>Methanobacteriales</taxon>
        <taxon>Methanobacteriaceae</taxon>
        <taxon>Methanobacterium</taxon>
    </lineage>
</organism>
<evidence type="ECO:0000256" key="3">
    <source>
        <dbReference type="SAM" id="Phobius"/>
    </source>
</evidence>
<evidence type="ECO:0000313" key="6">
    <source>
        <dbReference type="Proteomes" id="UP000007490"/>
    </source>
</evidence>
<dbReference type="PANTHER" id="PTHR43630:SF1">
    <property type="entry name" value="POLY-BETA-1,6-N-ACETYL-D-GLUCOSAMINE SYNTHASE"/>
    <property type="match status" value="1"/>
</dbReference>
<evidence type="ECO:0000256" key="2">
    <source>
        <dbReference type="ARBA" id="ARBA00022679"/>
    </source>
</evidence>
<dbReference type="Proteomes" id="UP000007490">
    <property type="component" value="Chromosome"/>
</dbReference>
<evidence type="ECO:0000313" key="5">
    <source>
        <dbReference type="EMBL" id="ADZ09104.1"/>
    </source>
</evidence>
<dbReference type="GeneID" id="10277303"/>
<dbReference type="EMBL" id="CP002551">
    <property type="protein sequence ID" value="ADZ09104.1"/>
    <property type="molecule type" value="Genomic_DNA"/>
</dbReference>
<name>F0TBM7_METLA</name>
<dbReference type="AlphaFoldDB" id="F0TBM7"/>
<dbReference type="KEGG" id="mel:Metbo_0854"/>
<dbReference type="InterPro" id="IPR001173">
    <property type="entry name" value="Glyco_trans_2-like"/>
</dbReference>
<protein>
    <submittedName>
        <fullName evidence="5">Glycosyl transferase family 2</fullName>
    </submittedName>
</protein>
<dbReference type="PANTHER" id="PTHR43630">
    <property type="entry name" value="POLY-BETA-1,6-N-ACETYL-D-GLUCOSAMINE SYNTHASE"/>
    <property type="match status" value="1"/>
</dbReference>
<dbReference type="eggNOG" id="arCOG01389">
    <property type="taxonomic scope" value="Archaea"/>
</dbReference>
<dbReference type="HOGENOM" id="CLU_046109_0_0_2"/>
<dbReference type="STRING" id="877455.Metbo_0854"/>
<accession>F0TBM7</accession>
<keyword evidence="3" id="KW-1133">Transmembrane helix</keyword>
<keyword evidence="2 5" id="KW-0808">Transferase</keyword>
<proteinExistence type="predicted"/>
<keyword evidence="6" id="KW-1185">Reference proteome</keyword>
<keyword evidence="1" id="KW-0328">Glycosyltransferase</keyword>
<feature type="domain" description="Glycosyltransferase 2-like" evidence="4">
    <location>
        <begin position="49"/>
        <end position="203"/>
    </location>
</feature>
<keyword evidence="3" id="KW-0472">Membrane</keyword>
<keyword evidence="3" id="KW-0812">Transmembrane</keyword>
<feature type="transmembrane region" description="Helical" evidence="3">
    <location>
        <begin position="299"/>
        <end position="318"/>
    </location>
</feature>
<feature type="transmembrane region" description="Helical" evidence="3">
    <location>
        <begin position="324"/>
        <end position="344"/>
    </location>
</feature>
<dbReference type="Pfam" id="PF00535">
    <property type="entry name" value="Glycos_transf_2"/>
    <property type="match status" value="1"/>
</dbReference>
<dbReference type="InterPro" id="IPR029044">
    <property type="entry name" value="Nucleotide-diphossugar_trans"/>
</dbReference>
<sequence length="395" mass="45735">MDILIVILYIVMFLLVWQFVGYPALMGSIAFISRKYTKNNDNTFKTSVSILVPTYNEEKVIRLRLTNLMKLNYPNELYEIIVVDSGSNDKTKEIVEEIMDKQINLKPELKLAIQSERKGKASAINFGKQHCNGEIVLVTDANAIFEKNVLNEIIPCFKDSNVGGVGGRFVVSNPNANLTSSTQFYWTIEYIMRMGESILDSVCLFHGEMHAWRKGLIHCDEKIISEDLNIAIQLRKAGYKLKYAPDALVFEQTPNNIDEQIIQRTKTTVGTLQNIFKYWKFFIIPRNLYVAFIFPSHKILPMLSPFLLFSVLVLYILIWNINVILINIFICIMIFGCLLIYLLIIKSYFERNKVSGSFSLFKIVKYVLINEFIVLKGWKDYIFNNYSVLWEKVSR</sequence>
<gene>
    <name evidence="5" type="ordered locus">Metbo_0854</name>
</gene>
<evidence type="ECO:0000256" key="1">
    <source>
        <dbReference type="ARBA" id="ARBA00022676"/>
    </source>
</evidence>
<dbReference type="SUPFAM" id="SSF53448">
    <property type="entry name" value="Nucleotide-diphospho-sugar transferases"/>
    <property type="match status" value="1"/>
</dbReference>
<reference evidence="6" key="1">
    <citation type="submission" date="2011-02" db="EMBL/GenBank/DDBJ databases">
        <title>Complete sequence of Methanobacterium sp. AL-21.</title>
        <authorList>
            <consortium name="US DOE Joint Genome Institute"/>
            <person name="Lucas S."/>
            <person name="Copeland A."/>
            <person name="Lapidus A."/>
            <person name="Cheng J.-F."/>
            <person name="Goodwin L."/>
            <person name="Pitluck S."/>
            <person name="Chertkov O."/>
            <person name="Detter J.C."/>
            <person name="Han C."/>
            <person name="Tapia R."/>
            <person name="Land M."/>
            <person name="Hauser L."/>
            <person name="Kyrpides N."/>
            <person name="Ivanova N."/>
            <person name="Mikhailova N."/>
            <person name="Pagani I."/>
            <person name="Cadillo-Quiroz H."/>
            <person name="Imachi H."/>
            <person name="Zinder S."/>
            <person name="Liu W."/>
            <person name="Woyke T."/>
        </authorList>
    </citation>
    <scope>NUCLEOTIDE SEQUENCE [LARGE SCALE GENOMIC DNA]</scope>
    <source>
        <strain evidence="6">AL-21</strain>
    </source>
</reference>